<dbReference type="InterPro" id="IPR024474">
    <property type="entry name" value="Znf_dom_IS66"/>
</dbReference>
<dbReference type="InterPro" id="IPR024463">
    <property type="entry name" value="Transposase_TnpC_homeodom"/>
</dbReference>
<dbReference type="InterPro" id="IPR004291">
    <property type="entry name" value="Transposase_IS66_central"/>
</dbReference>
<evidence type="ECO:0000259" key="4">
    <source>
        <dbReference type="Pfam" id="PF13007"/>
    </source>
</evidence>
<dbReference type="Pfam" id="PF13007">
    <property type="entry name" value="LZ_Tnp_IS66"/>
    <property type="match status" value="1"/>
</dbReference>
<proteinExistence type="predicted"/>
<dbReference type="InterPro" id="IPR039552">
    <property type="entry name" value="IS66_C"/>
</dbReference>
<dbReference type="InterPro" id="IPR052344">
    <property type="entry name" value="Transposase-related"/>
</dbReference>
<dbReference type="Pfam" id="PF13005">
    <property type="entry name" value="zf-IS66"/>
    <property type="match status" value="1"/>
</dbReference>
<feature type="region of interest" description="Disordered" evidence="1">
    <location>
        <begin position="105"/>
        <end position="135"/>
    </location>
</feature>
<dbReference type="NCBIfam" id="NF033517">
    <property type="entry name" value="transpos_IS66"/>
    <property type="match status" value="1"/>
</dbReference>
<feature type="domain" description="Transposase IS66 C-terminal" evidence="5">
    <location>
        <begin position="485"/>
        <end position="522"/>
    </location>
</feature>
<name>A0A1N7SQP6_9BURK</name>
<feature type="domain" description="Transposase IS66 zinc-finger binding" evidence="3">
    <location>
        <begin position="141"/>
        <end position="183"/>
    </location>
</feature>
<feature type="domain" description="Transposase IS66 central" evidence="2">
    <location>
        <begin position="197"/>
        <end position="478"/>
    </location>
</feature>
<comment type="caution">
    <text evidence="6">The sequence shown here is derived from an EMBL/GenBank/DDBJ whole genome shotgun (WGS) entry which is preliminary data.</text>
</comment>
<dbReference type="PANTHER" id="PTHR33678:SF1">
    <property type="entry name" value="BLL1576 PROTEIN"/>
    <property type="match status" value="1"/>
</dbReference>
<dbReference type="PANTHER" id="PTHR33678">
    <property type="entry name" value="BLL1576 PROTEIN"/>
    <property type="match status" value="1"/>
</dbReference>
<evidence type="ECO:0000259" key="3">
    <source>
        <dbReference type="Pfam" id="PF13005"/>
    </source>
</evidence>
<feature type="domain" description="Transposase TnpC homeodomain" evidence="4">
    <location>
        <begin position="59"/>
        <end position="134"/>
    </location>
</feature>
<reference evidence="6" key="1">
    <citation type="submission" date="2016-12" db="EMBL/GenBank/DDBJ databases">
        <authorList>
            <person name="Moulin L."/>
        </authorList>
    </citation>
    <scope>NUCLEOTIDE SEQUENCE [LARGE SCALE GENOMIC DNA]</scope>
    <source>
        <strain evidence="6">STM 7183</strain>
    </source>
</reference>
<accession>A0A1N7SQP6</accession>
<evidence type="ECO:0000256" key="1">
    <source>
        <dbReference type="SAM" id="MobiDB-lite"/>
    </source>
</evidence>
<evidence type="ECO:0000313" key="6">
    <source>
        <dbReference type="EMBL" id="SIT49267.1"/>
    </source>
</evidence>
<gene>
    <name evidence="6" type="ORF">BN2476_680038</name>
</gene>
<keyword evidence="7" id="KW-1185">Reference proteome</keyword>
<sequence>MRGVSVRLAVMDQPVDLATLSADQLRTLATELVAQLADRQREVGEKERELQYRQTRIDQLTHELSVIKRQQFGKRSEQFNTEQMSLLDEAIDTDLAAIEAELEQLQPDTPERRSRQLQRPRRAPLPAHLPRSDIHHDPDTTTCHCGCELERIGEDISEKLDYTPGAFTVERHIRGKWVCRQCETLTQTPVPAHIIDKGIPTAALLAWVLVSKFADHLPLYRLERVCVRAGLAIPQSTLGDWVGVCGVRLRPLVDALREQILRQGVLHADETPVQMLSPGKGKTHRAYLWAYATTQYASIKAVVYDFADSRAGEHARAFLGDWHGKLVCDDYSGYKNSFTRGITEIGCAAHARRKFFELHANHQSEIAGQALKYFGTLYEIEREAAVLDPDARRALRHSRSRPVMDALHAWMSAQRCLVPEASGIAKALDYNLNRWAALTRYLDDGHVPIDNNWIENQIRPWATGRKNWLFAGSLRAGERAAAIMSLIRSAQLNGHDPLSYLKDVLTRLPTHRASDIEQLLPHCWAPALPDLS</sequence>
<dbReference type="EMBL" id="CYGY02000068">
    <property type="protein sequence ID" value="SIT49267.1"/>
    <property type="molecule type" value="Genomic_DNA"/>
</dbReference>
<protein>
    <submittedName>
        <fullName evidence="6">Transposase</fullName>
    </submittedName>
</protein>
<organism evidence="6 7">
    <name type="scientific">Paraburkholderia piptadeniae</name>
    <dbReference type="NCBI Taxonomy" id="1701573"/>
    <lineage>
        <taxon>Bacteria</taxon>
        <taxon>Pseudomonadati</taxon>
        <taxon>Pseudomonadota</taxon>
        <taxon>Betaproteobacteria</taxon>
        <taxon>Burkholderiales</taxon>
        <taxon>Burkholderiaceae</taxon>
        <taxon>Paraburkholderia</taxon>
    </lineage>
</organism>
<evidence type="ECO:0000313" key="7">
    <source>
        <dbReference type="Proteomes" id="UP000195569"/>
    </source>
</evidence>
<dbReference type="Pfam" id="PF13817">
    <property type="entry name" value="DDE_Tnp_IS66_C"/>
    <property type="match status" value="1"/>
</dbReference>
<evidence type="ECO:0000259" key="2">
    <source>
        <dbReference type="Pfam" id="PF03050"/>
    </source>
</evidence>
<dbReference type="Pfam" id="PF03050">
    <property type="entry name" value="DDE_Tnp_IS66"/>
    <property type="match status" value="1"/>
</dbReference>
<dbReference type="AlphaFoldDB" id="A0A1N7SQP6"/>
<dbReference type="Proteomes" id="UP000195569">
    <property type="component" value="Unassembled WGS sequence"/>
</dbReference>
<evidence type="ECO:0000259" key="5">
    <source>
        <dbReference type="Pfam" id="PF13817"/>
    </source>
</evidence>